<comment type="catalytic activity">
    <reaction evidence="16 17">
        <text>UDP-N-acetyl-alpha-D-muramate + NADP(+) = UDP-N-acetyl-3-O-(1-carboxyvinyl)-alpha-D-glucosamine + NADPH + H(+)</text>
        <dbReference type="Rhea" id="RHEA:12248"/>
        <dbReference type="ChEBI" id="CHEBI:15378"/>
        <dbReference type="ChEBI" id="CHEBI:57783"/>
        <dbReference type="ChEBI" id="CHEBI:58349"/>
        <dbReference type="ChEBI" id="CHEBI:68483"/>
        <dbReference type="ChEBI" id="CHEBI:70757"/>
        <dbReference type="EC" id="1.3.1.98"/>
    </reaction>
</comment>
<evidence type="ECO:0000256" key="10">
    <source>
        <dbReference type="ARBA" id="ARBA00022857"/>
    </source>
</evidence>
<dbReference type="EC" id="1.3.1.98" evidence="17"/>
<dbReference type="PANTHER" id="PTHR21071:SF4">
    <property type="entry name" value="UDP-N-ACETYLENOLPYRUVOYLGLUCOSAMINE REDUCTASE"/>
    <property type="match status" value="1"/>
</dbReference>
<dbReference type="Pfam" id="PF02873">
    <property type="entry name" value="MurB_C"/>
    <property type="match status" value="1"/>
</dbReference>
<dbReference type="HAMAP" id="MF_00037">
    <property type="entry name" value="MurB"/>
    <property type="match status" value="1"/>
</dbReference>
<dbReference type="InterPro" id="IPR036318">
    <property type="entry name" value="FAD-bd_PCMH-like_sf"/>
</dbReference>
<accession>A0ABR9LNN1</accession>
<comment type="pathway">
    <text evidence="4 17">Cell wall biogenesis; peptidoglycan biosynthesis.</text>
</comment>
<sequence length="328" mass="35431">MEIRTPDDLIDHAMTSPGPPPLTLGEGSNVVVSDQGYPHAVLLMRTRGLVVSVIDDSTAEVTVAAGEPFARLIDFVVAEGFSGLECLAGIPGTVGALPIQNVGAYGQEVAQTITRVEVWDWARRGRRQLTPAECRFGYRSSLFKENPDRHTVMSVSFRLSRGFVSEPITYDQVAVELGTGLGARVPISELVPAILAIRRRKGMVVDPADPESRSAGSFFLNPLLSAGAWAEVKRRVIALTGHEPPALSGSDGHVRTSAGWLMEKAGFQRGQRFRSARISRKHTLALVADDGTTAADIAFAARTIVEQVRELFGVTLMPEPRFIGVMDT</sequence>
<dbReference type="Gene3D" id="3.90.78.10">
    <property type="entry name" value="UDP-N-acetylenolpyruvoylglucosamine reductase, C-terminal domain"/>
    <property type="match status" value="1"/>
</dbReference>
<evidence type="ECO:0000256" key="17">
    <source>
        <dbReference type="HAMAP-Rule" id="MF_00037"/>
    </source>
</evidence>
<dbReference type="InterPro" id="IPR016166">
    <property type="entry name" value="FAD-bd_PCMH"/>
</dbReference>
<evidence type="ECO:0000256" key="2">
    <source>
        <dbReference type="ARBA" id="ARBA00003921"/>
    </source>
</evidence>
<protein>
    <recommendedName>
        <fullName evidence="17">UDP-N-acetylenolpyruvoylglucosamine reductase</fullName>
        <ecNumber evidence="17">1.3.1.98</ecNumber>
    </recommendedName>
    <alternativeName>
        <fullName evidence="17">UDP-N-acetylmuramate dehydrogenase</fullName>
    </alternativeName>
</protein>
<comment type="subcellular location">
    <subcellularLocation>
        <location evidence="3 17">Cytoplasm</location>
    </subcellularLocation>
</comment>
<evidence type="ECO:0000256" key="5">
    <source>
        <dbReference type="ARBA" id="ARBA00010485"/>
    </source>
</evidence>
<keyword evidence="8 17" id="KW-0285">Flavoprotein</keyword>
<dbReference type="Pfam" id="PF01565">
    <property type="entry name" value="FAD_binding_4"/>
    <property type="match status" value="1"/>
</dbReference>
<feature type="active site" evidence="17">
    <location>
        <position position="139"/>
    </location>
</feature>
<comment type="function">
    <text evidence="2 17">Cell wall formation.</text>
</comment>
<keyword evidence="9 17" id="KW-0274">FAD</keyword>
<dbReference type="NCBIfam" id="TIGR00179">
    <property type="entry name" value="murB"/>
    <property type="match status" value="1"/>
</dbReference>
<dbReference type="InterPro" id="IPR003170">
    <property type="entry name" value="MurB"/>
</dbReference>
<evidence type="ECO:0000256" key="11">
    <source>
        <dbReference type="ARBA" id="ARBA00022960"/>
    </source>
</evidence>
<comment type="similarity">
    <text evidence="5 17">Belongs to the MurB family.</text>
</comment>
<evidence type="ECO:0000313" key="20">
    <source>
        <dbReference type="EMBL" id="MBE1582261.1"/>
    </source>
</evidence>
<evidence type="ECO:0000256" key="14">
    <source>
        <dbReference type="ARBA" id="ARBA00023306"/>
    </source>
</evidence>
<evidence type="ECO:0000256" key="7">
    <source>
        <dbReference type="ARBA" id="ARBA00022618"/>
    </source>
</evidence>
<dbReference type="InterPro" id="IPR036635">
    <property type="entry name" value="MurB_C_sf"/>
</dbReference>
<evidence type="ECO:0000256" key="3">
    <source>
        <dbReference type="ARBA" id="ARBA00004496"/>
    </source>
</evidence>
<keyword evidence="12 17" id="KW-0573">Peptidoglycan synthesis</keyword>
<dbReference type="NCBIfam" id="NF010478">
    <property type="entry name" value="PRK13903.1"/>
    <property type="match status" value="1"/>
</dbReference>
<keyword evidence="13 17" id="KW-0560">Oxidoreductase</keyword>
<dbReference type="PROSITE" id="PS51387">
    <property type="entry name" value="FAD_PCMH"/>
    <property type="match status" value="1"/>
</dbReference>
<evidence type="ECO:0000256" key="15">
    <source>
        <dbReference type="ARBA" id="ARBA00023316"/>
    </source>
</evidence>
<evidence type="ECO:0000256" key="6">
    <source>
        <dbReference type="ARBA" id="ARBA00022490"/>
    </source>
</evidence>
<dbReference type="SUPFAM" id="SSF56194">
    <property type="entry name" value="Uridine diphospho-N-Acetylenolpyruvylglucosamine reductase, MurB, C-terminal domain"/>
    <property type="match status" value="1"/>
</dbReference>
<dbReference type="EMBL" id="JADBEK010000001">
    <property type="protein sequence ID" value="MBE1582261.1"/>
    <property type="molecule type" value="Genomic_DNA"/>
</dbReference>
<feature type="active site" evidence="17">
    <location>
        <position position="319"/>
    </location>
</feature>
<evidence type="ECO:0000313" key="21">
    <source>
        <dbReference type="Proteomes" id="UP000633509"/>
    </source>
</evidence>
<keyword evidence="10 17" id="KW-0521">NADP</keyword>
<evidence type="ECO:0000256" key="12">
    <source>
        <dbReference type="ARBA" id="ARBA00022984"/>
    </source>
</evidence>
<evidence type="ECO:0000256" key="8">
    <source>
        <dbReference type="ARBA" id="ARBA00022630"/>
    </source>
</evidence>
<evidence type="ECO:0000256" key="1">
    <source>
        <dbReference type="ARBA" id="ARBA00001974"/>
    </source>
</evidence>
<feature type="active site" description="Proton donor" evidence="17">
    <location>
        <position position="217"/>
    </location>
</feature>
<dbReference type="PANTHER" id="PTHR21071">
    <property type="entry name" value="UDP-N-ACETYLENOLPYRUVOYLGLUCOSAMINE REDUCTASE"/>
    <property type="match status" value="1"/>
</dbReference>
<keyword evidence="15 17" id="KW-0961">Cell wall biogenesis/degradation</keyword>
<feature type="region of interest" description="Disordered" evidence="18">
    <location>
        <begin position="1"/>
        <end position="23"/>
    </location>
</feature>
<reference evidence="20 21" key="1">
    <citation type="submission" date="2020-10" db="EMBL/GenBank/DDBJ databases">
        <title>Sequencing the genomes of 1000 actinobacteria strains.</title>
        <authorList>
            <person name="Klenk H.-P."/>
        </authorList>
    </citation>
    <scope>NUCLEOTIDE SEQUENCE [LARGE SCALE GENOMIC DNA]</scope>
    <source>
        <strain evidence="20 21">DSM 43173</strain>
    </source>
</reference>
<evidence type="ECO:0000256" key="18">
    <source>
        <dbReference type="SAM" id="MobiDB-lite"/>
    </source>
</evidence>
<keyword evidence="7 17" id="KW-0132">Cell division</keyword>
<dbReference type="InterPro" id="IPR016169">
    <property type="entry name" value="FAD-bd_PCMH_sub2"/>
</dbReference>
<organism evidence="20 21">
    <name type="scientific">Nonomuraea angiospora</name>
    <dbReference type="NCBI Taxonomy" id="46172"/>
    <lineage>
        <taxon>Bacteria</taxon>
        <taxon>Bacillati</taxon>
        <taxon>Actinomycetota</taxon>
        <taxon>Actinomycetes</taxon>
        <taxon>Streptosporangiales</taxon>
        <taxon>Streptosporangiaceae</taxon>
        <taxon>Nonomuraea</taxon>
    </lineage>
</organism>
<evidence type="ECO:0000256" key="4">
    <source>
        <dbReference type="ARBA" id="ARBA00004752"/>
    </source>
</evidence>
<dbReference type="InterPro" id="IPR011601">
    <property type="entry name" value="MurB_C"/>
</dbReference>
<comment type="caution">
    <text evidence="20">The sequence shown here is derived from an EMBL/GenBank/DDBJ whole genome shotgun (WGS) entry which is preliminary data.</text>
</comment>
<proteinExistence type="inferred from homology"/>
<dbReference type="GO" id="GO:0008762">
    <property type="term" value="F:UDP-N-acetylmuramate dehydrogenase activity"/>
    <property type="evidence" value="ECO:0007669"/>
    <property type="project" value="UniProtKB-EC"/>
</dbReference>
<name>A0ABR9LNN1_9ACTN</name>
<keyword evidence="6 17" id="KW-0963">Cytoplasm</keyword>
<keyword evidence="14 17" id="KW-0131">Cell cycle</keyword>
<gene>
    <name evidence="17" type="primary">murB</name>
    <name evidence="20" type="ORF">H4W80_000519</name>
</gene>
<dbReference type="Gene3D" id="3.30.465.10">
    <property type="match status" value="1"/>
</dbReference>
<feature type="domain" description="FAD-binding PCMH-type" evidence="19">
    <location>
        <begin position="1"/>
        <end position="162"/>
    </location>
</feature>
<keyword evidence="11 17" id="KW-0133">Cell shape</keyword>
<comment type="cofactor">
    <cofactor evidence="1 17">
        <name>FAD</name>
        <dbReference type="ChEBI" id="CHEBI:57692"/>
    </cofactor>
</comment>
<feature type="compositionally biased region" description="Basic and acidic residues" evidence="18">
    <location>
        <begin position="1"/>
        <end position="11"/>
    </location>
</feature>
<evidence type="ECO:0000256" key="13">
    <source>
        <dbReference type="ARBA" id="ARBA00023002"/>
    </source>
</evidence>
<evidence type="ECO:0000256" key="9">
    <source>
        <dbReference type="ARBA" id="ARBA00022827"/>
    </source>
</evidence>
<dbReference type="InterPro" id="IPR006094">
    <property type="entry name" value="Oxid_FAD_bind_N"/>
</dbReference>
<dbReference type="Proteomes" id="UP000633509">
    <property type="component" value="Unassembled WGS sequence"/>
</dbReference>
<dbReference type="SUPFAM" id="SSF56176">
    <property type="entry name" value="FAD-binding/transporter-associated domain-like"/>
    <property type="match status" value="1"/>
</dbReference>
<evidence type="ECO:0000256" key="16">
    <source>
        <dbReference type="ARBA" id="ARBA00048914"/>
    </source>
</evidence>
<keyword evidence="21" id="KW-1185">Reference proteome</keyword>
<evidence type="ECO:0000259" key="19">
    <source>
        <dbReference type="PROSITE" id="PS51387"/>
    </source>
</evidence>